<dbReference type="PROSITE" id="PS00134">
    <property type="entry name" value="TRYPSIN_HIS"/>
    <property type="match status" value="1"/>
</dbReference>
<evidence type="ECO:0000259" key="11">
    <source>
        <dbReference type="PROSITE" id="PS50240"/>
    </source>
</evidence>
<dbReference type="FunFam" id="2.40.10.10:FF:000036">
    <property type="entry name" value="Trypsin beta"/>
    <property type="match status" value="1"/>
</dbReference>
<evidence type="ECO:0000256" key="3">
    <source>
        <dbReference type="ARBA" id="ARBA00022729"/>
    </source>
</evidence>
<name>A0AAW2HI88_9NEOP</name>
<dbReference type="InterPro" id="IPR033116">
    <property type="entry name" value="TRYPSIN_SER"/>
</dbReference>
<dbReference type="PROSITE" id="PS50240">
    <property type="entry name" value="TRYPSIN_DOM"/>
    <property type="match status" value="1"/>
</dbReference>
<dbReference type="GO" id="GO:0004252">
    <property type="term" value="F:serine-type endopeptidase activity"/>
    <property type="evidence" value="ECO:0007669"/>
    <property type="project" value="InterPro"/>
</dbReference>
<evidence type="ECO:0000256" key="9">
    <source>
        <dbReference type="RuleBase" id="RU363034"/>
    </source>
</evidence>
<proteinExistence type="inferred from homology"/>
<dbReference type="PROSITE" id="PS00135">
    <property type="entry name" value="TRYPSIN_SER"/>
    <property type="match status" value="1"/>
</dbReference>
<keyword evidence="7" id="KW-0325">Glycoprotein</keyword>
<dbReference type="InterPro" id="IPR009003">
    <property type="entry name" value="Peptidase_S1_PA"/>
</dbReference>
<dbReference type="InterPro" id="IPR018114">
    <property type="entry name" value="TRYPSIN_HIS"/>
</dbReference>
<dbReference type="PANTHER" id="PTHR24252">
    <property type="entry name" value="ACROSIN-RELATED"/>
    <property type="match status" value="1"/>
</dbReference>
<dbReference type="InterPro" id="IPR043504">
    <property type="entry name" value="Peptidase_S1_PA_chymotrypsin"/>
</dbReference>
<organism evidence="12">
    <name type="scientific">Menopon gallinae</name>
    <name type="common">poultry shaft louse</name>
    <dbReference type="NCBI Taxonomy" id="328185"/>
    <lineage>
        <taxon>Eukaryota</taxon>
        <taxon>Metazoa</taxon>
        <taxon>Ecdysozoa</taxon>
        <taxon>Arthropoda</taxon>
        <taxon>Hexapoda</taxon>
        <taxon>Insecta</taxon>
        <taxon>Pterygota</taxon>
        <taxon>Neoptera</taxon>
        <taxon>Paraneoptera</taxon>
        <taxon>Psocodea</taxon>
        <taxon>Troctomorpha</taxon>
        <taxon>Phthiraptera</taxon>
        <taxon>Amblycera</taxon>
        <taxon>Menoponidae</taxon>
        <taxon>Menopon</taxon>
    </lineage>
</organism>
<feature type="chain" id="PRO_5043598543" description="Peptidase S1 domain-containing protein" evidence="10">
    <location>
        <begin position="20"/>
        <end position="308"/>
    </location>
</feature>
<comment type="subcellular location">
    <subcellularLocation>
        <location evidence="1">Secreted</location>
        <location evidence="1">Extracellular space</location>
    </subcellularLocation>
</comment>
<dbReference type="InterPro" id="IPR001314">
    <property type="entry name" value="Peptidase_S1A"/>
</dbReference>
<dbReference type="FunFam" id="2.40.10.10:FF:000028">
    <property type="entry name" value="Serine protease easter"/>
    <property type="match status" value="1"/>
</dbReference>
<keyword evidence="2 9" id="KW-0645">Protease</keyword>
<sequence>MYLAFLITAIGLGKIYCSAENFDPTLHNNWKYLPNDICGQSNSLRIIGGKNASLGDYPWIARIGYSKNNSTKVYFRCGGVLINANTVLTASHCVENLAPGLRVSSIRLGEHYTLTDPDCEEGVCAEPHQDRKPSQIISHLNYNSPLYKNDIAIIRFKEDFSFNSYVKPICLIKGDMMTKDYTGSIGEVAGWGIYDNDKQLESDILLKIKMEIIDTERCAKVFRKYAEIGETQMCVGGVEGEDSCSGDSGGPLMKVDDAPPRYYLLGIVSFGTKKCGTKDMPGVYTRLTEYMPWVLDNLVTNTRDFKIV</sequence>
<feature type="signal peptide" evidence="10">
    <location>
        <begin position="1"/>
        <end position="19"/>
    </location>
</feature>
<dbReference type="GO" id="GO:0006508">
    <property type="term" value="P:proteolysis"/>
    <property type="evidence" value="ECO:0007669"/>
    <property type="project" value="UniProtKB-KW"/>
</dbReference>
<keyword evidence="6" id="KW-1015">Disulfide bond</keyword>
<evidence type="ECO:0000256" key="6">
    <source>
        <dbReference type="ARBA" id="ARBA00023157"/>
    </source>
</evidence>
<evidence type="ECO:0000256" key="10">
    <source>
        <dbReference type="SAM" id="SignalP"/>
    </source>
</evidence>
<keyword evidence="4 9" id="KW-0378">Hydrolase</keyword>
<dbReference type="InterPro" id="IPR001254">
    <property type="entry name" value="Trypsin_dom"/>
</dbReference>
<evidence type="ECO:0000256" key="4">
    <source>
        <dbReference type="ARBA" id="ARBA00022801"/>
    </source>
</evidence>
<accession>A0AAW2HI88</accession>
<dbReference type="Pfam" id="PF00089">
    <property type="entry name" value="Trypsin"/>
    <property type="match status" value="1"/>
</dbReference>
<dbReference type="GO" id="GO:0005576">
    <property type="term" value="C:extracellular region"/>
    <property type="evidence" value="ECO:0007669"/>
    <property type="project" value="UniProtKB-SubCell"/>
</dbReference>
<keyword evidence="3 10" id="KW-0732">Signal</keyword>
<dbReference type="Gene3D" id="2.40.10.10">
    <property type="entry name" value="Trypsin-like serine proteases"/>
    <property type="match status" value="2"/>
</dbReference>
<reference evidence="12" key="1">
    <citation type="journal article" date="2024" name="Gigascience">
        <title>Chromosome-level genome of the poultry shaft louse Menopon gallinae provides insight into the host-switching and adaptive evolution of parasitic lice.</title>
        <authorList>
            <person name="Xu Y."/>
            <person name="Ma L."/>
            <person name="Liu S."/>
            <person name="Liang Y."/>
            <person name="Liu Q."/>
            <person name="He Z."/>
            <person name="Tian L."/>
            <person name="Duan Y."/>
            <person name="Cai W."/>
            <person name="Li H."/>
            <person name="Song F."/>
        </authorList>
    </citation>
    <scope>NUCLEOTIDE SEQUENCE</scope>
    <source>
        <strain evidence="12">Cailab_2023a</strain>
    </source>
</reference>
<dbReference type="PRINTS" id="PR00722">
    <property type="entry name" value="CHYMOTRYPSIN"/>
</dbReference>
<gene>
    <name evidence="12" type="ORF">PYX00_007256</name>
</gene>
<dbReference type="SUPFAM" id="SSF50494">
    <property type="entry name" value="Trypsin-like serine proteases"/>
    <property type="match status" value="1"/>
</dbReference>
<keyword evidence="5 9" id="KW-0720">Serine protease</keyword>
<evidence type="ECO:0000256" key="8">
    <source>
        <dbReference type="ARBA" id="ARBA00024195"/>
    </source>
</evidence>
<evidence type="ECO:0000256" key="7">
    <source>
        <dbReference type="ARBA" id="ARBA00023180"/>
    </source>
</evidence>
<dbReference type="EMBL" id="JARGDH010000004">
    <property type="protein sequence ID" value="KAL0269566.1"/>
    <property type="molecule type" value="Genomic_DNA"/>
</dbReference>
<comment type="caution">
    <text evidence="12">The sequence shown here is derived from an EMBL/GenBank/DDBJ whole genome shotgun (WGS) entry which is preliminary data.</text>
</comment>
<dbReference type="PANTHER" id="PTHR24252:SF7">
    <property type="entry name" value="HYALIN"/>
    <property type="match status" value="1"/>
</dbReference>
<comment type="similarity">
    <text evidence="8">Belongs to the peptidase S1 family. CLIP subfamily.</text>
</comment>
<dbReference type="SMART" id="SM00020">
    <property type="entry name" value="Tryp_SPc"/>
    <property type="match status" value="1"/>
</dbReference>
<protein>
    <recommendedName>
        <fullName evidence="11">Peptidase S1 domain-containing protein</fullName>
    </recommendedName>
</protein>
<evidence type="ECO:0000256" key="5">
    <source>
        <dbReference type="ARBA" id="ARBA00022825"/>
    </source>
</evidence>
<feature type="domain" description="Peptidase S1" evidence="11">
    <location>
        <begin position="46"/>
        <end position="299"/>
    </location>
</feature>
<dbReference type="AlphaFoldDB" id="A0AAW2HI88"/>
<dbReference type="CDD" id="cd00190">
    <property type="entry name" value="Tryp_SPc"/>
    <property type="match status" value="1"/>
</dbReference>
<evidence type="ECO:0000256" key="1">
    <source>
        <dbReference type="ARBA" id="ARBA00004239"/>
    </source>
</evidence>
<evidence type="ECO:0000256" key="2">
    <source>
        <dbReference type="ARBA" id="ARBA00022670"/>
    </source>
</evidence>
<evidence type="ECO:0000313" key="12">
    <source>
        <dbReference type="EMBL" id="KAL0269566.1"/>
    </source>
</evidence>